<feature type="transmembrane region" description="Helical" evidence="2">
    <location>
        <begin position="68"/>
        <end position="88"/>
    </location>
</feature>
<keyword evidence="2" id="KW-1133">Transmembrane helix</keyword>
<feature type="transmembrane region" description="Helical" evidence="2">
    <location>
        <begin position="42"/>
        <end position="62"/>
    </location>
</feature>
<protein>
    <submittedName>
        <fullName evidence="3">DUF3040 domain-containing protein</fullName>
    </submittedName>
</protein>
<accession>A0A4Q9KGQ1</accession>
<organism evidence="3 4">
    <name type="scientific">Propioniciclava sinopodophylli</name>
    <dbReference type="NCBI Taxonomy" id="1837344"/>
    <lineage>
        <taxon>Bacteria</taxon>
        <taxon>Bacillati</taxon>
        <taxon>Actinomycetota</taxon>
        <taxon>Actinomycetes</taxon>
        <taxon>Propionibacteriales</taxon>
        <taxon>Propionibacteriaceae</taxon>
        <taxon>Propioniciclava</taxon>
    </lineage>
</organism>
<dbReference type="Proteomes" id="UP000292373">
    <property type="component" value="Unassembled WGS sequence"/>
</dbReference>
<evidence type="ECO:0000313" key="4">
    <source>
        <dbReference type="Proteomes" id="UP000292373"/>
    </source>
</evidence>
<feature type="region of interest" description="Disordered" evidence="1">
    <location>
        <begin position="90"/>
        <end position="118"/>
    </location>
</feature>
<keyword evidence="2" id="KW-0472">Membrane</keyword>
<dbReference type="RefSeq" id="WP_131167077.1">
    <property type="nucleotide sequence ID" value="NZ_CANLBI010000001.1"/>
</dbReference>
<evidence type="ECO:0000313" key="3">
    <source>
        <dbReference type="EMBL" id="TBT87291.1"/>
    </source>
</evidence>
<proteinExistence type="predicted"/>
<gene>
    <name evidence="3" type="ORF">ET989_02985</name>
</gene>
<name>A0A4Q9KGQ1_9ACTN</name>
<feature type="compositionally biased region" description="Basic and acidic residues" evidence="1">
    <location>
        <begin position="95"/>
        <end position="118"/>
    </location>
</feature>
<sequence length="118" mass="12974">MALSDKEQRLLEQLEAALAAEDPKLANTLRGTTNRTLHRRRAAIAGLGFVIGLATLIGGMQVAWFVSVIGFLIMLAATVVAISSWRVVETQQPGRHPETDSAFTDRLDEPWRRGDDAF</sequence>
<comment type="caution">
    <text evidence="3">The sequence shown here is derived from an EMBL/GenBank/DDBJ whole genome shotgun (WGS) entry which is preliminary data.</text>
</comment>
<reference evidence="3 4" key="1">
    <citation type="submission" date="2019-01" db="EMBL/GenBank/DDBJ databases">
        <title>Lactibacter flavus gen. nov., sp. nov., a novel bacterium of the family Propionibacteriaceae isolated from raw milk and dairy products.</title>
        <authorList>
            <person name="Huptas C."/>
            <person name="Wenning M."/>
            <person name="Breitenwieser F."/>
            <person name="Doll E."/>
            <person name="Von Neubeck M."/>
            <person name="Busse H.-J."/>
            <person name="Scherer S."/>
        </authorList>
    </citation>
    <scope>NUCLEOTIDE SEQUENCE [LARGE SCALE GENOMIC DNA]</scope>
    <source>
        <strain evidence="3 4">KCTC 33808</strain>
    </source>
</reference>
<dbReference type="AlphaFoldDB" id="A0A4Q9KGQ1"/>
<dbReference type="EMBL" id="SDMQ01000002">
    <property type="protein sequence ID" value="TBT87291.1"/>
    <property type="molecule type" value="Genomic_DNA"/>
</dbReference>
<dbReference type="Pfam" id="PF11239">
    <property type="entry name" value="DUF3040"/>
    <property type="match status" value="1"/>
</dbReference>
<dbReference type="OrthoDB" id="5244024at2"/>
<dbReference type="InterPro" id="IPR021401">
    <property type="entry name" value="DUF3040"/>
</dbReference>
<evidence type="ECO:0000256" key="2">
    <source>
        <dbReference type="SAM" id="Phobius"/>
    </source>
</evidence>
<keyword evidence="2" id="KW-0812">Transmembrane</keyword>
<keyword evidence="4" id="KW-1185">Reference proteome</keyword>
<evidence type="ECO:0000256" key="1">
    <source>
        <dbReference type="SAM" id="MobiDB-lite"/>
    </source>
</evidence>